<dbReference type="SUPFAM" id="SSF48452">
    <property type="entry name" value="TPR-like"/>
    <property type="match status" value="2"/>
</dbReference>
<feature type="transmembrane region" description="Helical" evidence="5">
    <location>
        <begin position="6"/>
        <end position="22"/>
    </location>
</feature>
<dbReference type="GO" id="GO:0009898">
    <property type="term" value="C:cytoplasmic side of plasma membrane"/>
    <property type="evidence" value="ECO:0007669"/>
    <property type="project" value="UniProtKB-UniRule"/>
</dbReference>
<keyword evidence="8" id="KW-1185">Reference proteome</keyword>
<keyword evidence="4" id="KW-0997">Cell inner membrane</keyword>
<feature type="binding site" evidence="4">
    <location>
        <position position="376"/>
    </location>
    <ligand>
        <name>Fe cation</name>
        <dbReference type="ChEBI" id="CHEBI:24875"/>
    </ligand>
</feature>
<dbReference type="InterPro" id="IPR051012">
    <property type="entry name" value="CellSynth/LPSAsmb/PSIAsmb"/>
</dbReference>
<feature type="binding site" evidence="4">
    <location>
        <position position="379"/>
    </location>
    <ligand>
        <name>Fe cation</name>
        <dbReference type="ChEBI" id="CHEBI:24875"/>
    </ligand>
</feature>
<evidence type="ECO:0000313" key="7">
    <source>
        <dbReference type="EMBL" id="ROQ20407.1"/>
    </source>
</evidence>
<dbReference type="PANTHER" id="PTHR45586:SF1">
    <property type="entry name" value="LIPOPOLYSACCHARIDE ASSEMBLY PROTEIN B"/>
    <property type="match status" value="1"/>
</dbReference>
<dbReference type="EMBL" id="RJUK01000001">
    <property type="protein sequence ID" value="ROQ20407.1"/>
    <property type="molecule type" value="Genomic_DNA"/>
</dbReference>
<keyword evidence="4" id="KW-1003">Cell membrane</keyword>
<sequence length="394" mass="44840">MVDIGLFGLIMVAIAAGFVLGWRQRGRRLQQENQHYGPKYFKGLSYLLNEQADSAVDAFIESLEVNSDTLETHLALGNLLRRKGEIAKATRIHQNLLARPSLTTPQLHEAQLELARDFIRAGLLDRAEGLLHELVDVNSQYKSEALTHLIEIYQDEKDWEKAIEAANQIGQRRFGRNTGERAIARAHFCCELAEDAMERNDLLTARRQLQKALGFDRQSVRASLLWGQLEHGQGNEREALKILQRIPHQDPELVVESLELVCACYERLGDSKGLQRYLEELLAQYPSSSLVIKMAEQVRWARDDYAAADFIAEHLRQRPTIKLLNRLVELYLLHSEGRARDNLQLLKQLVDQVLEAKPSHHCRKCGFTGNQLHWLCPSCKTWGSITPITGVEGE</sequence>
<proteinExistence type="inferred from homology"/>
<evidence type="ECO:0000256" key="5">
    <source>
        <dbReference type="SAM" id="Phobius"/>
    </source>
</evidence>
<dbReference type="InterPro" id="IPR030865">
    <property type="entry name" value="LapB"/>
</dbReference>
<evidence type="ECO:0000313" key="8">
    <source>
        <dbReference type="Proteomes" id="UP000273643"/>
    </source>
</evidence>
<dbReference type="Gene3D" id="1.25.40.10">
    <property type="entry name" value="Tetratricopeptide repeat domain"/>
    <property type="match status" value="2"/>
</dbReference>
<reference evidence="7 8" key="1">
    <citation type="submission" date="2018-11" db="EMBL/GenBank/DDBJ databases">
        <title>Genomic Encyclopedia of Type Strains, Phase IV (KMG-IV): sequencing the most valuable type-strain genomes for metagenomic binning, comparative biology and taxonomic classification.</title>
        <authorList>
            <person name="Goeker M."/>
        </authorList>
    </citation>
    <scope>NUCLEOTIDE SEQUENCE [LARGE SCALE GENOMIC DNA]</scope>
    <source>
        <strain evidence="7 8">DSM 16974</strain>
    </source>
</reference>
<dbReference type="GO" id="GO:0046890">
    <property type="term" value="P:regulation of lipid biosynthetic process"/>
    <property type="evidence" value="ECO:0007669"/>
    <property type="project" value="UniProtKB-UniRule"/>
</dbReference>
<dbReference type="Pfam" id="PF18073">
    <property type="entry name" value="Zn_ribbon_LapB"/>
    <property type="match status" value="1"/>
</dbReference>
<dbReference type="Proteomes" id="UP000273643">
    <property type="component" value="Unassembled WGS sequence"/>
</dbReference>
<feature type="topological domain" description="Cytoplasmic" evidence="4">
    <location>
        <begin position="22"/>
        <end position="394"/>
    </location>
</feature>
<accession>A0A3N1NZI2</accession>
<feature type="binding site" evidence="4">
    <location>
        <position position="362"/>
    </location>
    <ligand>
        <name>Fe cation</name>
        <dbReference type="ChEBI" id="CHEBI:24875"/>
    </ligand>
</feature>
<protein>
    <recommendedName>
        <fullName evidence="4">Lipopolysaccharide assembly protein B</fullName>
    </recommendedName>
</protein>
<dbReference type="PANTHER" id="PTHR45586">
    <property type="entry name" value="TPR REPEAT-CONTAINING PROTEIN PA4667"/>
    <property type="match status" value="1"/>
</dbReference>
<evidence type="ECO:0000256" key="4">
    <source>
        <dbReference type="HAMAP-Rule" id="MF_00994"/>
    </source>
</evidence>
<gene>
    <name evidence="4" type="primary">lapB</name>
    <name evidence="7" type="ORF">EDC38_1012</name>
</gene>
<keyword evidence="4 5" id="KW-0472">Membrane</keyword>
<dbReference type="Pfam" id="PF13432">
    <property type="entry name" value="TPR_16"/>
    <property type="match status" value="2"/>
</dbReference>
<keyword evidence="4 5" id="KW-1133">Transmembrane helix</keyword>
<keyword evidence="2 4" id="KW-0677">Repeat</keyword>
<dbReference type="InterPro" id="IPR011990">
    <property type="entry name" value="TPR-like_helical_dom_sf"/>
</dbReference>
<keyword evidence="1 4" id="KW-0479">Metal-binding</keyword>
<comment type="similarity">
    <text evidence="4">Belongs to the LapB family.</text>
</comment>
<dbReference type="AlphaFoldDB" id="A0A3N1NZI2"/>
<dbReference type="GO" id="GO:0008653">
    <property type="term" value="P:lipopolysaccharide metabolic process"/>
    <property type="evidence" value="ECO:0007669"/>
    <property type="project" value="InterPro"/>
</dbReference>
<organism evidence="7 8">
    <name type="scientific">Marinimicrobium koreense</name>
    <dbReference type="NCBI Taxonomy" id="306545"/>
    <lineage>
        <taxon>Bacteria</taxon>
        <taxon>Pseudomonadati</taxon>
        <taxon>Pseudomonadota</taxon>
        <taxon>Gammaproteobacteria</taxon>
        <taxon>Cellvibrionales</taxon>
        <taxon>Cellvibrionaceae</taxon>
        <taxon>Marinimicrobium</taxon>
    </lineage>
</organism>
<keyword evidence="4" id="KW-0408">Iron</keyword>
<dbReference type="HAMAP" id="MF_00994">
    <property type="entry name" value="LPS_assembly_LapB"/>
    <property type="match status" value="1"/>
</dbReference>
<feature type="binding site" evidence="4">
    <location>
        <position position="365"/>
    </location>
    <ligand>
        <name>Fe cation</name>
        <dbReference type="ChEBI" id="CHEBI:24875"/>
    </ligand>
</feature>
<comment type="caution">
    <text evidence="7">The sequence shown here is derived from an EMBL/GenBank/DDBJ whole genome shotgun (WGS) entry which is preliminary data.</text>
</comment>
<dbReference type="GO" id="GO:0005506">
    <property type="term" value="F:iron ion binding"/>
    <property type="evidence" value="ECO:0007669"/>
    <property type="project" value="UniProtKB-UniRule"/>
</dbReference>
<comment type="subcellular location">
    <subcellularLocation>
        <location evidence="4">Cell inner membrane</location>
        <topology evidence="4">Single-pass membrane protein</topology>
        <orientation evidence="4">Cytoplasmic side</orientation>
    </subcellularLocation>
</comment>
<name>A0A3N1NZI2_9GAMM</name>
<feature type="domain" description="LapB rubredoxin metal binding" evidence="6">
    <location>
        <begin position="360"/>
        <end position="387"/>
    </location>
</feature>
<dbReference type="OrthoDB" id="507476at2"/>
<dbReference type="NCBIfam" id="NF008757">
    <property type="entry name" value="PRK11788.1-5"/>
    <property type="match status" value="1"/>
</dbReference>
<evidence type="ECO:0000256" key="3">
    <source>
        <dbReference type="ARBA" id="ARBA00022803"/>
    </source>
</evidence>
<dbReference type="InterPro" id="IPR041166">
    <property type="entry name" value="Rubredoxin_2"/>
</dbReference>
<comment type="function">
    <text evidence="4">Modulates cellular lipopolysaccharide (LPS) levels by regulating LpxC, which is involved in lipid A biosynthesis. May act by modulating the proteolytic activity of FtsH towards LpxC. May also coordinate assembly of proteins involved in LPS synthesis at the plasma membrane.</text>
</comment>
<evidence type="ECO:0000256" key="2">
    <source>
        <dbReference type="ARBA" id="ARBA00022737"/>
    </source>
</evidence>
<keyword evidence="3 4" id="KW-0802">TPR repeat</keyword>
<dbReference type="RefSeq" id="WP_123637565.1">
    <property type="nucleotide sequence ID" value="NZ_RJUK01000001.1"/>
</dbReference>
<keyword evidence="4 5" id="KW-0812">Transmembrane</keyword>
<evidence type="ECO:0000256" key="1">
    <source>
        <dbReference type="ARBA" id="ARBA00022723"/>
    </source>
</evidence>
<evidence type="ECO:0000259" key="6">
    <source>
        <dbReference type="Pfam" id="PF18073"/>
    </source>
</evidence>